<feature type="active site" evidence="9">
    <location>
        <position position="302"/>
    </location>
</feature>
<feature type="transmembrane region" description="Helical" evidence="12">
    <location>
        <begin position="160"/>
        <end position="178"/>
    </location>
</feature>
<dbReference type="OrthoDB" id="5901192at2"/>
<evidence type="ECO:0000313" key="15">
    <source>
        <dbReference type="Proteomes" id="UP000308230"/>
    </source>
</evidence>
<keyword evidence="15" id="KW-1185">Reference proteome</keyword>
<feature type="transmembrane region" description="Helical" evidence="12">
    <location>
        <begin position="75"/>
        <end position="95"/>
    </location>
</feature>
<evidence type="ECO:0000256" key="10">
    <source>
        <dbReference type="PIRSR" id="PIRSR005091-2"/>
    </source>
</evidence>
<feature type="transmembrane region" description="Helical" evidence="12">
    <location>
        <begin position="48"/>
        <end position="68"/>
    </location>
</feature>
<dbReference type="InterPro" id="IPR012160">
    <property type="entry name" value="LtaS-like"/>
</dbReference>
<dbReference type="Gene3D" id="3.30.1120.170">
    <property type="match status" value="1"/>
</dbReference>
<dbReference type="GO" id="GO:0046872">
    <property type="term" value="F:metal ion binding"/>
    <property type="evidence" value="ECO:0007669"/>
    <property type="project" value="UniProtKB-KW"/>
</dbReference>
<protein>
    <submittedName>
        <fullName evidence="14">LTA synthase family protein</fullName>
    </submittedName>
</protein>
<evidence type="ECO:0000256" key="6">
    <source>
        <dbReference type="ARBA" id="ARBA00022989"/>
    </source>
</evidence>
<dbReference type="PANTHER" id="PTHR47371">
    <property type="entry name" value="LIPOTEICHOIC ACID SYNTHASE"/>
    <property type="match status" value="1"/>
</dbReference>
<evidence type="ECO:0000256" key="5">
    <source>
        <dbReference type="ARBA" id="ARBA00022692"/>
    </source>
</evidence>
<evidence type="ECO:0000256" key="3">
    <source>
        <dbReference type="ARBA" id="ARBA00009983"/>
    </source>
</evidence>
<dbReference type="AlphaFoldDB" id="A0A5R9F6E0"/>
<evidence type="ECO:0000256" key="8">
    <source>
        <dbReference type="PIRNR" id="PIRNR005091"/>
    </source>
</evidence>
<name>A0A5R9F6E0_9BACL</name>
<evidence type="ECO:0000259" key="13">
    <source>
        <dbReference type="Pfam" id="PF00884"/>
    </source>
</evidence>
<dbReference type="InterPro" id="IPR000917">
    <property type="entry name" value="Sulfatase_N"/>
</dbReference>
<keyword evidence="6 12" id="KW-1133">Transmembrane helix</keyword>
<dbReference type="Pfam" id="PF00884">
    <property type="entry name" value="Sulfatase"/>
    <property type="match status" value="1"/>
</dbReference>
<evidence type="ECO:0000313" key="14">
    <source>
        <dbReference type="EMBL" id="TLS37198.1"/>
    </source>
</evidence>
<evidence type="ECO:0000256" key="7">
    <source>
        <dbReference type="ARBA" id="ARBA00023136"/>
    </source>
</evidence>
<dbReference type="RefSeq" id="WP_138126644.1">
    <property type="nucleotide sequence ID" value="NZ_SWLG01000007.1"/>
</dbReference>
<dbReference type="InterPro" id="IPR050448">
    <property type="entry name" value="OpgB/LTA_synthase_biosynth"/>
</dbReference>
<dbReference type="CDD" id="cd16015">
    <property type="entry name" value="LTA_synthase"/>
    <property type="match status" value="1"/>
</dbReference>
<dbReference type="Gene3D" id="3.40.720.10">
    <property type="entry name" value="Alkaline Phosphatase, subunit A"/>
    <property type="match status" value="1"/>
</dbReference>
<sequence length="641" mass="73277">MDLNSQTKKWLNKPYSLFFLAVVLLWIKTYVVYQIEFDLGIENALQKFLLFLNPISSSLFFLGIALFFTGKKRLWAIVGIDLIMSFLLYANVAYYRFFNDFITLPTIMHTNSASELSDSALALMNGTDVFYFLDTILLLMLVVFKVVSKQVPIEKRKIQLVFASALVIFGANLAMAEVDRPQLLTRSFDRTYLVKYLGQANYQIYDAIKTARSSSQRAFASSNDLTDIRNFVSSNRTPVNPEYFGAAKGMNVIYISMESLQNFMIGKTQNGQEVTPFLNSLVNDENTFYFDNVFHQVGQGKTSDAEFMMANSLFPLPSGAVAMEKAQNTYQAQPAILSQNGYTTASFHGNNKTFWNRDQLYKSFGIDKFYDSAYYNMSEDDVWNYGLKDKPFFKESMPYLTELKQPFEAKFITLSNHFPFDMAPGDTDFPAAETNDKVVNGYFQTAHYMDEALEEFFGYLKESGLYDNTMIVMYGDHYGISTNHNRAMQQVTGEEITPYKNAQLQRIPLYIHVPGTKGKVVHEYGGQVDIRQTVLHLLGINTNDFISFGSDLLSPQHREIVPFRNGDVVTPEYTSVGDKCYANPTGEEVDLESCKPFKEYAQKMLDYSDKLVYGDLLRFYEPRGFQPINPEDYDYTTDQTK</sequence>
<keyword evidence="10" id="KW-0479">Metal-binding</keyword>
<comment type="pathway">
    <text evidence="2">Cell wall biogenesis; lipoteichoic acid biosynthesis.</text>
</comment>
<comment type="caution">
    <text evidence="14">The sequence shown here is derived from an EMBL/GenBank/DDBJ whole genome shotgun (WGS) entry which is preliminary data.</text>
</comment>
<organism evidence="14 15">
    <name type="scientific">Exobacillus caeni</name>
    <dbReference type="NCBI Taxonomy" id="2574798"/>
    <lineage>
        <taxon>Bacteria</taxon>
        <taxon>Bacillati</taxon>
        <taxon>Bacillota</taxon>
        <taxon>Bacilli</taxon>
        <taxon>Bacillales</taxon>
        <taxon>Guptibacillaceae</taxon>
        <taxon>Exobacillus</taxon>
    </lineage>
</organism>
<feature type="binding site" evidence="11">
    <location>
        <position position="258"/>
    </location>
    <ligand>
        <name>Mn(2+)</name>
        <dbReference type="ChEBI" id="CHEBI:29035"/>
    </ligand>
</feature>
<accession>A0A5R9F6E0</accession>
<feature type="domain" description="Sulfatase N-terminal" evidence="13">
    <location>
        <begin position="251"/>
        <end position="540"/>
    </location>
</feature>
<dbReference type="PIRSF" id="PIRSF005091">
    <property type="entry name" value="Mmb_sulf_HI1246"/>
    <property type="match status" value="1"/>
</dbReference>
<dbReference type="InterPro" id="IPR017850">
    <property type="entry name" value="Alkaline_phosphatase_core_sf"/>
</dbReference>
<dbReference type="GO" id="GO:0005886">
    <property type="term" value="C:plasma membrane"/>
    <property type="evidence" value="ECO:0007669"/>
    <property type="project" value="UniProtKB-SubCell"/>
</dbReference>
<feature type="binding site" evidence="11">
    <location>
        <position position="476"/>
    </location>
    <ligand>
        <name>Mn(2+)</name>
        <dbReference type="ChEBI" id="CHEBI:29035"/>
    </ligand>
</feature>
<evidence type="ECO:0000256" key="9">
    <source>
        <dbReference type="PIRSR" id="PIRSR005091-1"/>
    </source>
</evidence>
<dbReference type="EMBL" id="SWLG01000007">
    <property type="protein sequence ID" value="TLS37198.1"/>
    <property type="molecule type" value="Genomic_DNA"/>
</dbReference>
<keyword evidence="5 12" id="KW-0812">Transmembrane</keyword>
<comment type="similarity">
    <text evidence="3 8">Belongs to the LTA synthase family.</text>
</comment>
<feature type="transmembrane region" description="Helical" evidence="12">
    <location>
        <begin position="15"/>
        <end position="33"/>
    </location>
</feature>
<comment type="subcellular location">
    <subcellularLocation>
        <location evidence="1">Cell membrane</location>
        <topology evidence="1">Multi-pass membrane protein</topology>
    </subcellularLocation>
</comment>
<feature type="binding site" evidence="11">
    <location>
        <position position="477"/>
    </location>
    <ligand>
        <name>Mn(2+)</name>
        <dbReference type="ChEBI" id="CHEBI:29035"/>
    </ligand>
</feature>
<evidence type="ECO:0000256" key="1">
    <source>
        <dbReference type="ARBA" id="ARBA00004651"/>
    </source>
</evidence>
<dbReference type="SUPFAM" id="SSF53649">
    <property type="entry name" value="Alkaline phosphatase-like"/>
    <property type="match status" value="1"/>
</dbReference>
<feature type="binding site" evidence="11">
    <location>
        <position position="302"/>
    </location>
    <ligand>
        <name>Mn(2+)</name>
        <dbReference type="ChEBI" id="CHEBI:29035"/>
    </ligand>
</feature>
<feature type="binding site" evidence="10">
    <location>
        <position position="417"/>
    </location>
    <ligand>
        <name>substrate</name>
    </ligand>
</feature>
<evidence type="ECO:0000256" key="2">
    <source>
        <dbReference type="ARBA" id="ARBA00004936"/>
    </source>
</evidence>
<evidence type="ECO:0000256" key="11">
    <source>
        <dbReference type="PIRSR" id="PIRSR005091-3"/>
    </source>
</evidence>
<evidence type="ECO:0000256" key="4">
    <source>
        <dbReference type="ARBA" id="ARBA00022475"/>
    </source>
</evidence>
<reference evidence="14 15" key="1">
    <citation type="submission" date="2019-04" db="EMBL/GenBank/DDBJ databases">
        <title>Bacillus caeni sp. nov., a bacterium isolated from mangrove sediment.</title>
        <authorList>
            <person name="Huang H."/>
            <person name="Mo K."/>
            <person name="Hu Y."/>
        </authorList>
    </citation>
    <scope>NUCLEOTIDE SEQUENCE [LARGE SCALE GENOMIC DNA]</scope>
    <source>
        <strain evidence="14 15">HB172195</strain>
    </source>
</reference>
<proteinExistence type="inferred from homology"/>
<dbReference type="PANTHER" id="PTHR47371:SF3">
    <property type="entry name" value="PHOSPHOGLYCEROL TRANSFERASE I"/>
    <property type="match status" value="1"/>
</dbReference>
<feature type="transmembrane region" description="Helical" evidence="12">
    <location>
        <begin position="129"/>
        <end position="148"/>
    </location>
</feature>
<keyword evidence="7 8" id="KW-0472">Membrane</keyword>
<evidence type="ECO:0000256" key="12">
    <source>
        <dbReference type="SAM" id="Phobius"/>
    </source>
</evidence>
<gene>
    <name evidence="14" type="ORF">FCL54_11770</name>
</gene>
<keyword evidence="4 8" id="KW-1003">Cell membrane</keyword>
<keyword evidence="10" id="KW-0464">Manganese</keyword>
<dbReference type="Proteomes" id="UP000308230">
    <property type="component" value="Unassembled WGS sequence"/>
</dbReference>